<gene>
    <name evidence="1" type="ORF">SAMN05444159_0164</name>
</gene>
<dbReference type="EMBL" id="LT670844">
    <property type="protein sequence ID" value="SHJ27510.1"/>
    <property type="molecule type" value="Genomic_DNA"/>
</dbReference>
<evidence type="ECO:0000313" key="2">
    <source>
        <dbReference type="Proteomes" id="UP000189935"/>
    </source>
</evidence>
<dbReference type="AlphaFoldDB" id="A0A1M6HZ95"/>
<accession>A0A1M6HZ95</accession>
<evidence type="ECO:0000313" key="1">
    <source>
        <dbReference type="EMBL" id="SHJ27510.1"/>
    </source>
</evidence>
<protein>
    <submittedName>
        <fullName evidence="1">Uncharacterized protein</fullName>
    </submittedName>
</protein>
<name>A0A1M6HZ95_9BRAD</name>
<dbReference type="Proteomes" id="UP000189935">
    <property type="component" value="Chromosome I"/>
</dbReference>
<dbReference type="OrthoDB" id="8254879at2"/>
<sequence>MTDRGDNAAREREEIVARLANFKATQEKFERERAEYFVTTLENARHSFQHPPLERPSFWT</sequence>
<organism evidence="1 2">
    <name type="scientific">Bradyrhizobium lablabi</name>
    <dbReference type="NCBI Taxonomy" id="722472"/>
    <lineage>
        <taxon>Bacteria</taxon>
        <taxon>Pseudomonadati</taxon>
        <taxon>Pseudomonadota</taxon>
        <taxon>Alphaproteobacteria</taxon>
        <taxon>Hyphomicrobiales</taxon>
        <taxon>Nitrobacteraceae</taxon>
        <taxon>Bradyrhizobium</taxon>
    </lineage>
</organism>
<reference evidence="1 2" key="1">
    <citation type="submission" date="2016-11" db="EMBL/GenBank/DDBJ databases">
        <authorList>
            <person name="Jaros S."/>
            <person name="Januszkiewicz K."/>
            <person name="Wedrychowicz H."/>
        </authorList>
    </citation>
    <scope>NUCLEOTIDE SEQUENCE [LARGE SCALE GENOMIC DNA]</scope>
    <source>
        <strain evidence="1 2">GAS499</strain>
    </source>
</reference>
<proteinExistence type="predicted"/>